<dbReference type="EMBL" id="JACQCQ010000006">
    <property type="protein sequence ID" value="MBI3627419.1"/>
    <property type="molecule type" value="Genomic_DNA"/>
</dbReference>
<accession>A0A9D6LMV7</accession>
<dbReference type="AlphaFoldDB" id="A0A9D6LMV7"/>
<proteinExistence type="predicted"/>
<dbReference type="Gene3D" id="3.10.350.10">
    <property type="entry name" value="LysM domain"/>
    <property type="match status" value="2"/>
</dbReference>
<evidence type="ECO:0000259" key="1">
    <source>
        <dbReference type="PROSITE" id="PS51782"/>
    </source>
</evidence>
<feature type="domain" description="LysM" evidence="1">
    <location>
        <begin position="116"/>
        <end position="160"/>
    </location>
</feature>
<dbReference type="SMART" id="SM00257">
    <property type="entry name" value="LysM"/>
    <property type="match status" value="2"/>
</dbReference>
<dbReference type="Pfam" id="PF01476">
    <property type="entry name" value="LysM"/>
    <property type="match status" value="2"/>
</dbReference>
<dbReference type="PANTHER" id="PTHR21666">
    <property type="entry name" value="PEPTIDASE-RELATED"/>
    <property type="match status" value="1"/>
</dbReference>
<organism evidence="2 3">
    <name type="scientific">Candidatus Sungiibacteriota bacterium</name>
    <dbReference type="NCBI Taxonomy" id="2750080"/>
    <lineage>
        <taxon>Bacteria</taxon>
        <taxon>Candidatus Sungiibacteriota</taxon>
    </lineage>
</organism>
<dbReference type="Gene3D" id="2.70.70.10">
    <property type="entry name" value="Glucose Permease (Domain IIA)"/>
    <property type="match status" value="1"/>
</dbReference>
<comment type="caution">
    <text evidence="2">The sequence shown here is derived from an EMBL/GenBank/DDBJ whole genome shotgun (WGS) entry which is preliminary data.</text>
</comment>
<dbReference type="SUPFAM" id="SSF51261">
    <property type="entry name" value="Duplicated hybrid motif"/>
    <property type="match status" value="1"/>
</dbReference>
<dbReference type="SUPFAM" id="SSF54106">
    <property type="entry name" value="LysM domain"/>
    <property type="match status" value="2"/>
</dbReference>
<sequence length="352" mass="36511">MKSPILRPASAGILLVLILIGALAVRADAAQAGFISELIKFFTNAAATPAGKADFINETKAASNAAPVLYAIPNPEAAKMNLSQLPDLAFIQNDSLVAPANPLGSIQDQDNAGRIFVYTVKPGDTPSAIAKSFSISVNTILVANNLKNASSIKIGDQLVILPISGVTYVVKKGDTIESIAKKYNQTASDILSYNNLPIGGTLDPGIELIIPDGELNVESLPSPGASERFASLPNLKGYFIRPIGGGIKTQGIHGNNGVDLANSCGTPIMAAADGVVLLARINGYNSGFGDYIVIDHANGTQTVYAHIGKSMVTPGENVTAGQIIALIGNTGNTKGSTGCHVHFEIHGARNPF</sequence>
<evidence type="ECO:0000313" key="2">
    <source>
        <dbReference type="EMBL" id="MBI3627419.1"/>
    </source>
</evidence>
<dbReference type="Proteomes" id="UP000808388">
    <property type="component" value="Unassembled WGS sequence"/>
</dbReference>
<dbReference type="Pfam" id="PF01551">
    <property type="entry name" value="Peptidase_M23"/>
    <property type="match status" value="1"/>
</dbReference>
<dbReference type="GO" id="GO:0004222">
    <property type="term" value="F:metalloendopeptidase activity"/>
    <property type="evidence" value="ECO:0007669"/>
    <property type="project" value="TreeGrafter"/>
</dbReference>
<protein>
    <submittedName>
        <fullName evidence="2">LysM peptidoglycan-binding domain-containing protein</fullName>
    </submittedName>
</protein>
<dbReference type="PROSITE" id="PS51782">
    <property type="entry name" value="LYSM"/>
    <property type="match status" value="2"/>
</dbReference>
<gene>
    <name evidence="2" type="ORF">HY220_01530</name>
</gene>
<dbReference type="InterPro" id="IPR036779">
    <property type="entry name" value="LysM_dom_sf"/>
</dbReference>
<name>A0A9D6LMV7_9BACT</name>
<dbReference type="InterPro" id="IPR016047">
    <property type="entry name" value="M23ase_b-sheet_dom"/>
</dbReference>
<evidence type="ECO:0000313" key="3">
    <source>
        <dbReference type="Proteomes" id="UP000808388"/>
    </source>
</evidence>
<dbReference type="InterPro" id="IPR018392">
    <property type="entry name" value="LysM"/>
</dbReference>
<dbReference type="InterPro" id="IPR050570">
    <property type="entry name" value="Cell_wall_metabolism_enzyme"/>
</dbReference>
<reference evidence="2" key="1">
    <citation type="submission" date="2020-07" db="EMBL/GenBank/DDBJ databases">
        <title>Huge and variable diversity of episymbiotic CPR bacteria and DPANN archaea in groundwater ecosystems.</title>
        <authorList>
            <person name="He C.Y."/>
            <person name="Keren R."/>
            <person name="Whittaker M."/>
            <person name="Farag I.F."/>
            <person name="Doudna J."/>
            <person name="Cate J.H.D."/>
            <person name="Banfield J.F."/>
        </authorList>
    </citation>
    <scope>NUCLEOTIDE SEQUENCE</scope>
    <source>
        <strain evidence="2">NC_groundwater_972_Pr1_S-0.2um_49_27</strain>
    </source>
</reference>
<feature type="domain" description="LysM" evidence="1">
    <location>
        <begin position="166"/>
        <end position="210"/>
    </location>
</feature>
<dbReference type="InterPro" id="IPR011055">
    <property type="entry name" value="Dup_hybrid_motif"/>
</dbReference>
<dbReference type="CDD" id="cd00118">
    <property type="entry name" value="LysM"/>
    <property type="match status" value="2"/>
</dbReference>
<dbReference type="CDD" id="cd12797">
    <property type="entry name" value="M23_peptidase"/>
    <property type="match status" value="1"/>
</dbReference>
<dbReference type="PANTHER" id="PTHR21666:SF270">
    <property type="entry name" value="MUREIN HYDROLASE ACTIVATOR ENVC"/>
    <property type="match status" value="1"/>
</dbReference>